<reference evidence="3" key="1">
    <citation type="submission" date="2020-05" db="EMBL/GenBank/DDBJ databases">
        <authorList>
            <person name="Chiriac C."/>
            <person name="Salcher M."/>
            <person name="Ghai R."/>
            <person name="Kavagutti S V."/>
        </authorList>
    </citation>
    <scope>NUCLEOTIDE SEQUENCE</scope>
</reference>
<evidence type="ECO:0000259" key="2">
    <source>
        <dbReference type="PROSITE" id="PS51502"/>
    </source>
</evidence>
<dbReference type="EMBL" id="CAEZTR010000019">
    <property type="protein sequence ID" value="CAB4570406.1"/>
    <property type="molecule type" value="Genomic_DNA"/>
</dbReference>
<proteinExistence type="predicted"/>
<dbReference type="PROSITE" id="PS51502">
    <property type="entry name" value="S_R_A_B_BARREL"/>
    <property type="match status" value="1"/>
</dbReference>
<feature type="domain" description="Stress-response A/B barrel" evidence="2">
    <location>
        <begin position="2"/>
        <end position="95"/>
    </location>
</feature>
<dbReference type="PANTHER" id="PTHR33178">
    <property type="match status" value="1"/>
</dbReference>
<dbReference type="PANTHER" id="PTHR33178:SF10">
    <property type="entry name" value="STRESS-RESPONSE A_B BARREL DOMAIN-CONTAINING PROTEIN"/>
    <property type="match status" value="1"/>
</dbReference>
<accession>A0A6J6CTD3</accession>
<dbReference type="AlphaFoldDB" id="A0A6J6CTD3"/>
<dbReference type="SMART" id="SM00886">
    <property type="entry name" value="Dabb"/>
    <property type="match status" value="1"/>
</dbReference>
<evidence type="ECO:0000313" key="5">
    <source>
        <dbReference type="EMBL" id="CAB4654045.1"/>
    </source>
</evidence>
<dbReference type="EMBL" id="CAEZVV010000120">
    <property type="protein sequence ID" value="CAB4654045.1"/>
    <property type="molecule type" value="Genomic_DNA"/>
</dbReference>
<dbReference type="EMBL" id="CAEZSU010000103">
    <property type="protein sequence ID" value="CAB4553463.1"/>
    <property type="molecule type" value="Genomic_DNA"/>
</dbReference>
<dbReference type="SUPFAM" id="SSF54909">
    <property type="entry name" value="Dimeric alpha+beta barrel"/>
    <property type="match status" value="1"/>
</dbReference>
<evidence type="ECO:0000256" key="1">
    <source>
        <dbReference type="ARBA" id="ARBA00011738"/>
    </source>
</evidence>
<dbReference type="EMBL" id="CAEZXE010000218">
    <property type="protein sequence ID" value="CAB4694940.1"/>
    <property type="molecule type" value="Genomic_DNA"/>
</dbReference>
<comment type="subunit">
    <text evidence="1">Homodimer.</text>
</comment>
<gene>
    <name evidence="3" type="ORF">UFOPK1495_01033</name>
    <name evidence="4" type="ORF">UFOPK1711_00470</name>
    <name evidence="5" type="ORF">UFOPK2143_01454</name>
    <name evidence="6" type="ORF">UFOPK2350_01774</name>
</gene>
<dbReference type="InterPro" id="IPR011008">
    <property type="entry name" value="Dimeric_a/b-barrel"/>
</dbReference>
<protein>
    <submittedName>
        <fullName evidence="3">Unannotated protein</fullName>
    </submittedName>
</protein>
<name>A0A6J6CTD3_9ZZZZ</name>
<evidence type="ECO:0000313" key="4">
    <source>
        <dbReference type="EMBL" id="CAB4570406.1"/>
    </source>
</evidence>
<sequence length="99" mass="11309">MFRHVVNFRWNSQSSPEHVAALEEALSGLPALLPELRRYSYGSDAGINEGNYEFAVVAEFDNAEGYLAYRDNDEHARIIQTHIAPYLDSRTVVQFDFND</sequence>
<organism evidence="3">
    <name type="scientific">freshwater metagenome</name>
    <dbReference type="NCBI Taxonomy" id="449393"/>
    <lineage>
        <taxon>unclassified sequences</taxon>
        <taxon>metagenomes</taxon>
        <taxon>ecological metagenomes</taxon>
    </lineage>
</organism>
<evidence type="ECO:0000313" key="6">
    <source>
        <dbReference type="EMBL" id="CAB4694940.1"/>
    </source>
</evidence>
<evidence type="ECO:0000313" key="3">
    <source>
        <dbReference type="EMBL" id="CAB4553463.1"/>
    </source>
</evidence>
<dbReference type="Gene3D" id="3.30.70.100">
    <property type="match status" value="1"/>
</dbReference>
<dbReference type="InterPro" id="IPR013097">
    <property type="entry name" value="Dabb"/>
</dbReference>
<dbReference type="Pfam" id="PF07876">
    <property type="entry name" value="Dabb"/>
    <property type="match status" value="1"/>
</dbReference>
<dbReference type="InterPro" id="IPR044662">
    <property type="entry name" value="HS1/DABB1-like"/>
</dbReference>